<sequence>MRTSSWIILLMIQQLTEYGQNLSTAGINEITIANVVALVITELQPPIFIGAGVIGTYGACAVLPVPMSTAISGMLTLPCMSRRAERKETVKWTVLAKSQAVRRKSYPKRQETKTRN</sequence>
<keyword evidence="3" id="KW-1185">Reference proteome</keyword>
<comment type="caution">
    <text evidence="2">The sequence shown here is derived from an EMBL/GenBank/DDBJ whole genome shotgun (WGS) entry which is preliminary data.</text>
</comment>
<accession>A0A3E0E7F8</accession>
<gene>
    <name evidence="2" type="ORF">C8N25_1012</name>
</gene>
<keyword evidence="1" id="KW-0472">Membrane</keyword>
<organism evidence="2 3">
    <name type="scientific">Algoriphagus antarcticus</name>
    <dbReference type="NCBI Taxonomy" id="238540"/>
    <lineage>
        <taxon>Bacteria</taxon>
        <taxon>Pseudomonadati</taxon>
        <taxon>Bacteroidota</taxon>
        <taxon>Cytophagia</taxon>
        <taxon>Cytophagales</taxon>
        <taxon>Cyclobacteriaceae</taxon>
        <taxon>Algoriphagus</taxon>
    </lineage>
</organism>
<name>A0A3E0E7F8_9BACT</name>
<evidence type="ECO:0000313" key="3">
    <source>
        <dbReference type="Proteomes" id="UP000256405"/>
    </source>
</evidence>
<dbReference type="AlphaFoldDB" id="A0A3E0E7F8"/>
<keyword evidence="1" id="KW-1133">Transmembrane helix</keyword>
<feature type="transmembrane region" description="Helical" evidence="1">
    <location>
        <begin position="47"/>
        <end position="77"/>
    </location>
</feature>
<protein>
    <submittedName>
        <fullName evidence="2">Uncharacterized protein</fullName>
    </submittedName>
</protein>
<keyword evidence="1" id="KW-0812">Transmembrane</keyword>
<reference evidence="2 3" key="1">
    <citation type="submission" date="2018-08" db="EMBL/GenBank/DDBJ databases">
        <title>Genomic Encyclopedia of Archaeal and Bacterial Type Strains, Phase II (KMG-II): from individual species to whole genera.</title>
        <authorList>
            <person name="Goeker M."/>
        </authorList>
    </citation>
    <scope>NUCLEOTIDE SEQUENCE [LARGE SCALE GENOMIC DNA]</scope>
    <source>
        <strain evidence="2 3">DSM 15986</strain>
    </source>
</reference>
<dbReference type="Proteomes" id="UP000256405">
    <property type="component" value="Unassembled WGS sequence"/>
</dbReference>
<proteinExistence type="predicted"/>
<feature type="transmembrane region" description="Helical" evidence="1">
    <location>
        <begin position="21"/>
        <end position="41"/>
    </location>
</feature>
<dbReference type="RefSeq" id="WP_086540383.1">
    <property type="nucleotide sequence ID" value="NZ_MSSW01000009.1"/>
</dbReference>
<evidence type="ECO:0000313" key="2">
    <source>
        <dbReference type="EMBL" id="REG94177.1"/>
    </source>
</evidence>
<dbReference type="EMBL" id="QUNF01000001">
    <property type="protein sequence ID" value="REG94177.1"/>
    <property type="molecule type" value="Genomic_DNA"/>
</dbReference>
<evidence type="ECO:0000256" key="1">
    <source>
        <dbReference type="SAM" id="Phobius"/>
    </source>
</evidence>